<dbReference type="InterPro" id="IPR014795">
    <property type="entry name" value="TacA_1-like"/>
</dbReference>
<evidence type="ECO:0000256" key="1">
    <source>
        <dbReference type="ARBA" id="ARBA00022649"/>
    </source>
</evidence>
<dbReference type="Pfam" id="PF08681">
    <property type="entry name" value="TacA1"/>
    <property type="match status" value="1"/>
</dbReference>
<evidence type="ECO:0008006" key="3">
    <source>
        <dbReference type="Google" id="ProtNLM"/>
    </source>
</evidence>
<dbReference type="Gene3D" id="1.10.1220.10">
    <property type="entry name" value="Met repressor-like"/>
    <property type="match status" value="1"/>
</dbReference>
<protein>
    <recommendedName>
        <fullName evidence="3">DUF1778 domain-containing protein</fullName>
    </recommendedName>
</protein>
<dbReference type="InterPro" id="IPR010985">
    <property type="entry name" value="Ribbon_hlx_hlx"/>
</dbReference>
<dbReference type="EMBL" id="BK035350">
    <property type="protein sequence ID" value="DAG95081.1"/>
    <property type="molecule type" value="Genomic_DNA"/>
</dbReference>
<dbReference type="SUPFAM" id="SSF47598">
    <property type="entry name" value="Ribbon-helix-helix"/>
    <property type="match status" value="1"/>
</dbReference>
<organism evidence="2">
    <name type="scientific">Ackermannviridae sp</name>
    <dbReference type="NCBI Taxonomy" id="2831612"/>
    <lineage>
        <taxon>Viruses</taxon>
        <taxon>Duplodnaviria</taxon>
        <taxon>Heunggongvirae</taxon>
        <taxon>Uroviricota</taxon>
        <taxon>Caudoviricetes</taxon>
        <taxon>Pantevenvirales</taxon>
        <taxon>Ackermannviridae</taxon>
    </lineage>
</organism>
<evidence type="ECO:0000313" key="2">
    <source>
        <dbReference type="EMBL" id="DAG95081.1"/>
    </source>
</evidence>
<accession>A0A8S5VPY8</accession>
<reference evidence="2" key="1">
    <citation type="journal article" date="2021" name="Proc. Natl. Acad. Sci. U.S.A.">
        <title>A Catalog of Tens of Thousands of Viruses from Human Metagenomes Reveals Hidden Associations with Chronic Diseases.</title>
        <authorList>
            <person name="Tisza M.J."/>
            <person name="Buck C.B."/>
        </authorList>
    </citation>
    <scope>NUCLEOTIDE SEQUENCE</scope>
    <source>
        <strain evidence="2">CtS9I1</strain>
    </source>
</reference>
<sequence>MSSDAKRAGNARYLAKLKTITVRMQPEAAETIQQAAAAAGESVNGYILAAVDARLQRENHDKPKNT</sequence>
<keyword evidence="1" id="KW-1277">Toxin-antitoxin system</keyword>
<dbReference type="InterPro" id="IPR013321">
    <property type="entry name" value="Arc_rbn_hlx_hlx"/>
</dbReference>
<proteinExistence type="predicted"/>
<name>A0A8S5VPY8_9CAUD</name>
<dbReference type="GO" id="GO:0006355">
    <property type="term" value="P:regulation of DNA-templated transcription"/>
    <property type="evidence" value="ECO:0007669"/>
    <property type="project" value="InterPro"/>
</dbReference>